<reference evidence="1 2" key="1">
    <citation type="submission" date="2019-03" db="EMBL/GenBank/DDBJ databases">
        <title>Draft genome sequences of novel Actinobacteria.</title>
        <authorList>
            <person name="Sahin N."/>
            <person name="Ay H."/>
            <person name="Saygin H."/>
        </authorList>
    </citation>
    <scope>NUCLEOTIDE SEQUENCE [LARGE SCALE GENOMIC DNA]</scope>
    <source>
        <strain evidence="1 2">H3C3</strain>
    </source>
</reference>
<evidence type="ECO:0000313" key="1">
    <source>
        <dbReference type="EMBL" id="TDD97690.1"/>
    </source>
</evidence>
<keyword evidence="2" id="KW-1185">Reference proteome</keyword>
<accession>A0A4R5CGS6</accession>
<dbReference type="Proteomes" id="UP000294513">
    <property type="component" value="Unassembled WGS sequence"/>
</dbReference>
<name>A0A4R5CGS6_9ACTN</name>
<comment type="caution">
    <text evidence="1">The sequence shown here is derived from an EMBL/GenBank/DDBJ whole genome shotgun (WGS) entry which is preliminary data.</text>
</comment>
<proteinExistence type="predicted"/>
<dbReference type="RefSeq" id="WP_131888852.1">
    <property type="nucleotide sequence ID" value="NZ_SMKU01000002.1"/>
</dbReference>
<dbReference type="AlphaFoldDB" id="A0A4R5CGS6"/>
<sequence>MTAPAIERPALTVVPAPASPVDALPLAAARVAFSEMLDALGIDTRPAPGVSADALLALLLQASGAHVATTPAVADHATWLGAVAGYHPPQEAAS</sequence>
<organism evidence="1 2">
    <name type="scientific">Actinomadura rubrisoli</name>
    <dbReference type="NCBI Taxonomy" id="2530368"/>
    <lineage>
        <taxon>Bacteria</taxon>
        <taxon>Bacillati</taxon>
        <taxon>Actinomycetota</taxon>
        <taxon>Actinomycetes</taxon>
        <taxon>Streptosporangiales</taxon>
        <taxon>Thermomonosporaceae</taxon>
        <taxon>Actinomadura</taxon>
    </lineage>
</organism>
<gene>
    <name evidence="1" type="ORF">E1298_01245</name>
</gene>
<dbReference type="EMBL" id="SMKU01000002">
    <property type="protein sequence ID" value="TDD97690.1"/>
    <property type="molecule type" value="Genomic_DNA"/>
</dbReference>
<protein>
    <submittedName>
        <fullName evidence="1">Uncharacterized protein</fullName>
    </submittedName>
</protein>
<evidence type="ECO:0000313" key="2">
    <source>
        <dbReference type="Proteomes" id="UP000294513"/>
    </source>
</evidence>